<dbReference type="EMBL" id="JBGOOW010000021">
    <property type="protein sequence ID" value="MEZ8182342.1"/>
    <property type="molecule type" value="Genomic_DNA"/>
</dbReference>
<dbReference type="Proteomes" id="UP001569200">
    <property type="component" value="Unassembled WGS sequence"/>
</dbReference>
<reference evidence="1 2" key="1">
    <citation type="submission" date="2024-06" db="EMBL/GenBank/DDBJ databases">
        <authorList>
            <person name="Steensen K."/>
            <person name="Seneca J."/>
            <person name="Bartlau N."/>
            <person name="Yu A.X."/>
            <person name="Polz M.F."/>
        </authorList>
    </citation>
    <scope>NUCLEOTIDE SEQUENCE [LARGE SCALE GENOMIC DNA]</scope>
    <source>
        <strain evidence="1 2">1F145</strain>
    </source>
</reference>
<gene>
    <name evidence="1" type="ORF">ACED33_16770</name>
</gene>
<comment type="caution">
    <text evidence="1">The sequence shown here is derived from an EMBL/GenBank/DDBJ whole genome shotgun (WGS) entry which is preliminary data.</text>
</comment>
<evidence type="ECO:0008006" key="3">
    <source>
        <dbReference type="Google" id="ProtNLM"/>
    </source>
</evidence>
<keyword evidence="2" id="KW-1185">Reference proteome</keyword>
<accession>A0ABV4LV84</accession>
<organism evidence="1 2">
    <name type="scientific">Vibrio splendidus</name>
    <dbReference type="NCBI Taxonomy" id="29497"/>
    <lineage>
        <taxon>Bacteria</taxon>
        <taxon>Pseudomonadati</taxon>
        <taxon>Pseudomonadota</taxon>
        <taxon>Gammaproteobacteria</taxon>
        <taxon>Vibrionales</taxon>
        <taxon>Vibrionaceae</taxon>
        <taxon>Vibrio</taxon>
    </lineage>
</organism>
<proteinExistence type="predicted"/>
<evidence type="ECO:0000313" key="2">
    <source>
        <dbReference type="Proteomes" id="UP001569200"/>
    </source>
</evidence>
<name>A0ABV4LV84_VIBSP</name>
<protein>
    <recommendedName>
        <fullName evidence="3">Nucleotidyltransferase</fullName>
    </recommendedName>
</protein>
<evidence type="ECO:0000313" key="1">
    <source>
        <dbReference type="EMBL" id="MEZ8182342.1"/>
    </source>
</evidence>
<sequence length="336" mass="38329">MATSVTSAFSEFMRDCVNLDKDVVKKARSSREWLITQLNQLSDKEENGFPSLYKAKHLGFGSFSRSTKKRELDDIDHLICMNACGCSYTDMGDVVYIHVPDEAGSPFKQLTHDSDSSLLNSTKVINLFVKSLKNIPQYQNSEKHARSGEAATLKLTSYTWNFDIIPCFFTTEDHARKTFYIMPNRDGHWQKTDPRLDSQKTTSVNQANSGNVLAIIRAMKYWNKRSTMRTMGSYLLENILLDYYSSNTAGKYVDLELPGIFHHMIEAVYAHVEDPKGIQGNINQMTYEEKLSISARAIRDRDLAEEAKVLEYTDPKKAINKWREIFGDSFPSYTGS</sequence>
<dbReference type="RefSeq" id="WP_371691082.1">
    <property type="nucleotide sequence ID" value="NZ_JBGOOW010000021.1"/>
</dbReference>
<dbReference type="Gene3D" id="3.30.460.90">
    <property type="match status" value="1"/>
</dbReference>